<feature type="compositionally biased region" description="Basic and acidic residues" evidence="1">
    <location>
        <begin position="172"/>
        <end position="185"/>
    </location>
</feature>
<accession>A0AAD9GUS2</accession>
<evidence type="ECO:0000313" key="3">
    <source>
        <dbReference type="Proteomes" id="UP001259832"/>
    </source>
</evidence>
<sequence length="185" mass="19555">MSDLEGANVRTRPRRRSRSSGAILNTPVPSSCSSQDVASTSTAATNISNGERTLLPSDVMELRRSASADHVVGAGRRLSRSGFNPFGHSGGLGSSFRLNSAGSSFRAGAGVPVSSSALRSHASFLMMDIDSARQSVDAHTQAARAMSFDEEDDGGRLTRNMLGDSGSGRRSSGTERYRRACTLER</sequence>
<evidence type="ECO:0000313" key="2">
    <source>
        <dbReference type="EMBL" id="KAK1944970.1"/>
    </source>
</evidence>
<organism evidence="2 3">
    <name type="scientific">Phytophthora citrophthora</name>
    <dbReference type="NCBI Taxonomy" id="4793"/>
    <lineage>
        <taxon>Eukaryota</taxon>
        <taxon>Sar</taxon>
        <taxon>Stramenopiles</taxon>
        <taxon>Oomycota</taxon>
        <taxon>Peronosporomycetes</taxon>
        <taxon>Peronosporales</taxon>
        <taxon>Peronosporaceae</taxon>
        <taxon>Phytophthora</taxon>
    </lineage>
</organism>
<dbReference type="EMBL" id="JASMQC010000005">
    <property type="protein sequence ID" value="KAK1944970.1"/>
    <property type="molecule type" value="Genomic_DNA"/>
</dbReference>
<feature type="region of interest" description="Disordered" evidence="1">
    <location>
        <begin position="146"/>
        <end position="185"/>
    </location>
</feature>
<comment type="caution">
    <text evidence="2">The sequence shown here is derived from an EMBL/GenBank/DDBJ whole genome shotgun (WGS) entry which is preliminary data.</text>
</comment>
<dbReference type="Proteomes" id="UP001259832">
    <property type="component" value="Unassembled WGS sequence"/>
</dbReference>
<feature type="compositionally biased region" description="Polar residues" evidence="1">
    <location>
        <begin position="27"/>
        <end position="49"/>
    </location>
</feature>
<name>A0AAD9GUS2_9STRA</name>
<reference evidence="2" key="1">
    <citation type="submission" date="2023-08" db="EMBL/GenBank/DDBJ databases">
        <title>Reference Genome Resource for the Citrus Pathogen Phytophthora citrophthora.</title>
        <authorList>
            <person name="Moller H."/>
            <person name="Coetzee B."/>
            <person name="Rose L.J."/>
            <person name="Van Niekerk J.M."/>
        </authorList>
    </citation>
    <scope>NUCLEOTIDE SEQUENCE</scope>
    <source>
        <strain evidence="2">STE-U-9442</strain>
    </source>
</reference>
<feature type="region of interest" description="Disordered" evidence="1">
    <location>
        <begin position="1"/>
        <end position="49"/>
    </location>
</feature>
<proteinExistence type="predicted"/>
<gene>
    <name evidence="2" type="ORF">P3T76_003503</name>
</gene>
<protein>
    <submittedName>
        <fullName evidence="2">Uncharacterized protein</fullName>
    </submittedName>
</protein>
<evidence type="ECO:0000256" key="1">
    <source>
        <dbReference type="SAM" id="MobiDB-lite"/>
    </source>
</evidence>
<keyword evidence="3" id="KW-1185">Reference proteome</keyword>
<dbReference type="AlphaFoldDB" id="A0AAD9GUS2"/>